<evidence type="ECO:0008006" key="3">
    <source>
        <dbReference type="Google" id="ProtNLM"/>
    </source>
</evidence>
<dbReference type="RefSeq" id="WP_078486889.1">
    <property type="nucleotide sequence ID" value="NZ_MPRJ01000032.1"/>
</dbReference>
<dbReference type="AlphaFoldDB" id="A0A1T2KV67"/>
<dbReference type="InterPro" id="IPR021363">
    <property type="entry name" value="DUF2835"/>
</dbReference>
<dbReference type="Proteomes" id="UP000190896">
    <property type="component" value="Unassembled WGS sequence"/>
</dbReference>
<evidence type="ECO:0000313" key="1">
    <source>
        <dbReference type="EMBL" id="OOZ36616.1"/>
    </source>
</evidence>
<accession>A0A1T2KV67</accession>
<organism evidence="1 2">
    <name type="scientific">Solemya velesiana gill symbiont</name>
    <dbReference type="NCBI Taxonomy" id="1918948"/>
    <lineage>
        <taxon>Bacteria</taxon>
        <taxon>Pseudomonadati</taxon>
        <taxon>Pseudomonadota</taxon>
        <taxon>Gammaproteobacteria</taxon>
        <taxon>sulfur-oxidizing symbionts</taxon>
    </lineage>
</organism>
<keyword evidence="2" id="KW-1185">Reference proteome</keyword>
<dbReference type="Pfam" id="PF11197">
    <property type="entry name" value="DUF2835"/>
    <property type="match status" value="1"/>
</dbReference>
<comment type="caution">
    <text evidence="1">The sequence shown here is derived from an EMBL/GenBank/DDBJ whole genome shotgun (WGS) entry which is preliminary data.</text>
</comment>
<dbReference type="OrthoDB" id="5600793at2"/>
<reference evidence="1 2" key="1">
    <citation type="submission" date="2016-11" db="EMBL/GenBank/DDBJ databases">
        <title>Mixed transmission modes and dynamic genome evolution in an obligate animal-bacterial symbiosis.</title>
        <authorList>
            <person name="Russell S.L."/>
            <person name="Corbett-Detig R.B."/>
            <person name="Cavanaugh C.M."/>
        </authorList>
    </citation>
    <scope>NUCLEOTIDE SEQUENCE [LARGE SCALE GENOMIC DNA]</scope>
    <source>
        <strain evidence="1">Se-Cadez</strain>
    </source>
</reference>
<dbReference type="EMBL" id="MPRJ01000032">
    <property type="protein sequence ID" value="OOZ36616.1"/>
    <property type="molecule type" value="Genomic_DNA"/>
</dbReference>
<proteinExistence type="predicted"/>
<gene>
    <name evidence="1" type="ORF">BOW51_06380</name>
</gene>
<protein>
    <recommendedName>
        <fullName evidence="3">Topoisomerase II</fullName>
    </recommendedName>
</protein>
<name>A0A1T2KV67_9GAMM</name>
<evidence type="ECO:0000313" key="2">
    <source>
        <dbReference type="Proteomes" id="UP000190896"/>
    </source>
</evidence>
<sequence>MLERIRFRLAIPAETYLRHYRGDAHAVSVIAEDGRRIQFPATVLRGFVSSEGVYGRFELVFNEQNKLVEILKISE</sequence>